<evidence type="ECO:0000256" key="1">
    <source>
        <dbReference type="SAM" id="MobiDB-lite"/>
    </source>
</evidence>
<evidence type="ECO:0000313" key="3">
    <source>
        <dbReference type="Proteomes" id="UP001062263"/>
    </source>
</evidence>
<dbReference type="EMBL" id="AP025943">
    <property type="protein sequence ID" value="BDL44593.1"/>
    <property type="molecule type" value="Genomic_DNA"/>
</dbReference>
<accession>A0ABN6QJY9</accession>
<protein>
    <submittedName>
        <fullName evidence="2">Uncharacterized protein</fullName>
    </submittedName>
</protein>
<dbReference type="Proteomes" id="UP001062263">
    <property type="component" value="Chromosome"/>
</dbReference>
<organism evidence="2 3">
    <name type="scientific">Akkermansia biwaensis</name>
    <dbReference type="NCBI Taxonomy" id="2946555"/>
    <lineage>
        <taxon>Bacteria</taxon>
        <taxon>Pseudomonadati</taxon>
        <taxon>Verrucomicrobiota</taxon>
        <taxon>Verrucomicrobiia</taxon>
        <taxon>Verrucomicrobiales</taxon>
        <taxon>Akkermansiaceae</taxon>
        <taxon>Akkermansia</taxon>
    </lineage>
</organism>
<reference evidence="2" key="1">
    <citation type="submission" date="2022-06" db="EMBL/GenBank/DDBJ databases">
        <title>Akkermansia biwalacus sp. nov., an anaerobic mucin-degrading bacterium isolated from human intestine.</title>
        <authorList>
            <person name="Kobayashi Y."/>
            <person name="Inoue S."/>
            <person name="Kawahara T."/>
            <person name="Kohda N."/>
        </authorList>
    </citation>
    <scope>NUCLEOTIDE SEQUENCE</scope>
    <source>
        <strain evidence="2">WON2089</strain>
    </source>
</reference>
<proteinExistence type="predicted"/>
<keyword evidence="3" id="KW-1185">Reference proteome</keyword>
<sequence>MNVQITQIEPHGRSVVIKDPFGDDGREQVEAANDVHEPEYVQYRRKWQRKQGFDGGSVFRTESGCEINQ</sequence>
<name>A0ABN6QJY9_9BACT</name>
<feature type="region of interest" description="Disordered" evidence="1">
    <location>
        <begin position="1"/>
        <end position="21"/>
    </location>
</feature>
<evidence type="ECO:0000313" key="2">
    <source>
        <dbReference type="EMBL" id="BDL44593.1"/>
    </source>
</evidence>
<gene>
    <name evidence="2" type="ORF">Abiwalacus_21670</name>
</gene>